<dbReference type="HOGENOM" id="CLU_3249263_0_0_6"/>
<dbReference type="Proteomes" id="UP000003880">
    <property type="component" value="Unassembled WGS sequence"/>
</dbReference>
<organism evidence="1 2">
    <name type="scientific">Citrobacter youngae ATCC 29220</name>
    <dbReference type="NCBI Taxonomy" id="500640"/>
    <lineage>
        <taxon>Bacteria</taxon>
        <taxon>Pseudomonadati</taxon>
        <taxon>Pseudomonadota</taxon>
        <taxon>Gammaproteobacteria</taxon>
        <taxon>Enterobacterales</taxon>
        <taxon>Enterobacteriaceae</taxon>
        <taxon>Citrobacter</taxon>
        <taxon>Citrobacter freundii complex</taxon>
    </lineage>
</organism>
<name>D4BGT7_9ENTR</name>
<dbReference type="EMBL" id="ABWL02000021">
    <property type="protein sequence ID" value="EFE06687.1"/>
    <property type="molecule type" value="Genomic_DNA"/>
</dbReference>
<dbReference type="AlphaFoldDB" id="D4BGT7"/>
<evidence type="ECO:0000313" key="2">
    <source>
        <dbReference type="Proteomes" id="UP000003880"/>
    </source>
</evidence>
<accession>D4BGT7</accession>
<protein>
    <submittedName>
        <fullName evidence="1">Uncharacterized protein</fullName>
    </submittedName>
</protein>
<reference evidence="1 2" key="1">
    <citation type="submission" date="2010-02" db="EMBL/GenBank/DDBJ databases">
        <authorList>
            <person name="Weinstock G."/>
            <person name="Sodergren E."/>
            <person name="Clifton S."/>
            <person name="Fulton L."/>
            <person name="Fulton B."/>
            <person name="Courtney L."/>
            <person name="Fronick C."/>
            <person name="Harrison M."/>
            <person name="Strong C."/>
            <person name="Farmer C."/>
            <person name="Delahaunty K."/>
            <person name="Markovic C."/>
            <person name="Hall O."/>
            <person name="Minx P."/>
            <person name="Tomlinson C."/>
            <person name="Mitreva M."/>
            <person name="Nelson J."/>
            <person name="Hou S."/>
            <person name="Wollam A."/>
            <person name="Pepin K.H."/>
            <person name="Johnson M."/>
            <person name="Bhonagiri V."/>
            <person name="Zhang X."/>
            <person name="Suruliraj S."/>
            <person name="Warren W."/>
            <person name="Chinwalla A."/>
            <person name="Mardis E.R."/>
            <person name="Wilson R.K."/>
        </authorList>
    </citation>
    <scope>NUCLEOTIDE SEQUENCE [LARGE SCALE GENOMIC DNA]</scope>
    <source>
        <strain evidence="1 2">ATCC 29220</strain>
    </source>
</reference>
<gene>
    <name evidence="1" type="ORF">CIT292_09739</name>
</gene>
<comment type="caution">
    <text evidence="1">The sequence shown here is derived from an EMBL/GenBank/DDBJ whole genome shotgun (WGS) entry which is preliminary data.</text>
</comment>
<evidence type="ECO:0000313" key="1">
    <source>
        <dbReference type="EMBL" id="EFE06687.1"/>
    </source>
</evidence>
<sequence>MGNICHVAERCNISGISAEKRNLRQKKPTHLGVGCDSIKPVR</sequence>
<proteinExistence type="predicted"/>